<evidence type="ECO:0000313" key="4">
    <source>
        <dbReference type="Proteomes" id="UP000031057"/>
    </source>
</evidence>
<dbReference type="RefSeq" id="WP_039287596.1">
    <property type="nucleotide sequence ID" value="NZ_JTDI01000006.1"/>
</dbReference>
<dbReference type="AlphaFoldDB" id="A0A0B1ZLB5"/>
<evidence type="ECO:0000256" key="2">
    <source>
        <dbReference type="SAM" id="Phobius"/>
    </source>
</evidence>
<evidence type="ECO:0000256" key="1">
    <source>
        <dbReference type="SAM" id="MobiDB-lite"/>
    </source>
</evidence>
<sequence length="71" mass="7529">METQGREVHVDQDEARAGSTPRIVRYVLLISLALAVIALSAIWIIGALSAPENPRSVDTTTQQGSVDVPGS</sequence>
<protein>
    <submittedName>
        <fullName evidence="3">Uncharacterized protein</fullName>
    </submittedName>
</protein>
<keyword evidence="2" id="KW-0472">Membrane</keyword>
<dbReference type="STRING" id="1348853.LK12_18995"/>
<feature type="region of interest" description="Disordered" evidence="1">
    <location>
        <begin position="52"/>
        <end position="71"/>
    </location>
</feature>
<feature type="transmembrane region" description="Helical" evidence="2">
    <location>
        <begin position="26"/>
        <end position="48"/>
    </location>
</feature>
<comment type="caution">
    <text evidence="3">The sequence shown here is derived from an EMBL/GenBank/DDBJ whole genome shotgun (WGS) entry which is preliminary data.</text>
</comment>
<dbReference type="Proteomes" id="UP000031057">
    <property type="component" value="Unassembled WGS sequence"/>
</dbReference>
<dbReference type="EMBL" id="JTDI01000006">
    <property type="protein sequence ID" value="KHK89978.1"/>
    <property type="molecule type" value="Genomic_DNA"/>
</dbReference>
<gene>
    <name evidence="3" type="ORF">LK12_18995</name>
</gene>
<proteinExistence type="predicted"/>
<keyword evidence="2" id="KW-1133">Transmembrane helix</keyword>
<keyword evidence="2" id="KW-0812">Transmembrane</keyword>
<reference evidence="3 4" key="1">
    <citation type="submission" date="2014-10" db="EMBL/GenBank/DDBJ databases">
        <title>Genome sequence of Novosphingobium malaysiense MUSC 273(T).</title>
        <authorList>
            <person name="Lee L.-H."/>
        </authorList>
    </citation>
    <scope>NUCLEOTIDE SEQUENCE [LARGE SCALE GENOMIC DNA]</scope>
    <source>
        <strain evidence="3 4">MUSC 273</strain>
    </source>
</reference>
<feature type="compositionally biased region" description="Polar residues" evidence="1">
    <location>
        <begin position="56"/>
        <end position="65"/>
    </location>
</feature>
<organism evidence="3 4">
    <name type="scientific">Novosphingobium malaysiense</name>
    <dbReference type="NCBI Taxonomy" id="1348853"/>
    <lineage>
        <taxon>Bacteria</taxon>
        <taxon>Pseudomonadati</taxon>
        <taxon>Pseudomonadota</taxon>
        <taxon>Alphaproteobacteria</taxon>
        <taxon>Sphingomonadales</taxon>
        <taxon>Sphingomonadaceae</taxon>
        <taxon>Novosphingobium</taxon>
    </lineage>
</organism>
<evidence type="ECO:0000313" key="3">
    <source>
        <dbReference type="EMBL" id="KHK89978.1"/>
    </source>
</evidence>
<name>A0A0B1ZLB5_9SPHN</name>
<keyword evidence="4" id="KW-1185">Reference proteome</keyword>
<accession>A0A0B1ZLB5</accession>